<dbReference type="InterPro" id="IPR052895">
    <property type="entry name" value="HetReg/Transcr_Mod"/>
</dbReference>
<name>A0A9P8Y3M2_9PEZI</name>
<dbReference type="Pfam" id="PF26639">
    <property type="entry name" value="Het-6_barrel"/>
    <property type="match status" value="1"/>
</dbReference>
<dbReference type="PANTHER" id="PTHR24148:SF73">
    <property type="entry name" value="HET DOMAIN PROTEIN (AFU_ORTHOLOGUE AFUA_8G01020)"/>
    <property type="match status" value="1"/>
</dbReference>
<dbReference type="InterPro" id="IPR010730">
    <property type="entry name" value="HET"/>
</dbReference>
<dbReference type="OrthoDB" id="3548654at2759"/>
<gene>
    <name evidence="2" type="ORF">B0I36DRAFT_324806</name>
</gene>
<accession>A0A9P8Y3M2</accession>
<dbReference type="GeneID" id="70183709"/>
<comment type="caution">
    <text evidence="2">The sequence shown here is derived from an EMBL/GenBank/DDBJ whole genome shotgun (WGS) entry which is preliminary data.</text>
</comment>
<evidence type="ECO:0000313" key="3">
    <source>
        <dbReference type="Proteomes" id="UP000756346"/>
    </source>
</evidence>
<evidence type="ECO:0000259" key="1">
    <source>
        <dbReference type="Pfam" id="PF06985"/>
    </source>
</evidence>
<dbReference type="Proteomes" id="UP000756346">
    <property type="component" value="Unassembled WGS sequence"/>
</dbReference>
<dbReference type="Pfam" id="PF06985">
    <property type="entry name" value="HET"/>
    <property type="match status" value="1"/>
</dbReference>
<feature type="domain" description="Heterokaryon incompatibility" evidence="1">
    <location>
        <begin position="1"/>
        <end position="73"/>
    </location>
</feature>
<dbReference type="AlphaFoldDB" id="A0A9P8Y3M2"/>
<protein>
    <recommendedName>
        <fullName evidence="1">Heterokaryon incompatibility domain-containing protein</fullName>
    </recommendedName>
</protein>
<keyword evidence="3" id="KW-1185">Reference proteome</keyword>
<dbReference type="PANTHER" id="PTHR24148">
    <property type="entry name" value="ANKYRIN REPEAT DOMAIN-CONTAINING PROTEIN 39 HOMOLOG-RELATED"/>
    <property type="match status" value="1"/>
</dbReference>
<organism evidence="2 3">
    <name type="scientific">Microdochium trichocladiopsis</name>
    <dbReference type="NCBI Taxonomy" id="1682393"/>
    <lineage>
        <taxon>Eukaryota</taxon>
        <taxon>Fungi</taxon>
        <taxon>Dikarya</taxon>
        <taxon>Ascomycota</taxon>
        <taxon>Pezizomycotina</taxon>
        <taxon>Sordariomycetes</taxon>
        <taxon>Xylariomycetidae</taxon>
        <taxon>Xylariales</taxon>
        <taxon>Microdochiaceae</taxon>
        <taxon>Microdochium</taxon>
    </lineage>
</organism>
<dbReference type="EMBL" id="JAGTJQ010000006">
    <property type="protein sequence ID" value="KAH7028982.1"/>
    <property type="molecule type" value="Genomic_DNA"/>
</dbReference>
<sequence length="485" mass="54174">MMGQIYASASRVIVWLGQSHPVADSAFTYMTALAEARRNAQAPPDERTIKQGLRDVLAILASPWFHRTWVIQEAALGRRVSFSYGNHEIDLDIFEKFVWAIWTVVPFWDIYDDEKDPPVLGLYSVTRTLQIRRRYHQDGAVALEVLLEAAFFVGVTDRRDSVFAFMGICDGETRALMPKPDYRIVVDGHDPEYQDSVDAVFMDLSTSLLCSGRSLDILALAGICRPRPAGFPSWAIYVRYRDDVNAPFACCEPAGWDAGGHLQCKPTLGPSKRLQVTGRVLDEVHHLSEPFDVFEDLSKHKQRLHTVLNSWQRTRCSSRDDHQNQLALDLVLGLDIQDGIAGPEVVTQFKEYLTWLERQTNSIDSKVDDGSGVGTSHDDATNQYHQHFLTQTGGWLVFFTKGGHLGIGTSVIEKGDVVAIIPGCRLPLVLRKTPETGESTVLNMGNAGGSYPGTWVVVGWCYLRDMMRAKGDLGTDIKDVVFILE</sequence>
<evidence type="ECO:0000313" key="2">
    <source>
        <dbReference type="EMBL" id="KAH7028982.1"/>
    </source>
</evidence>
<dbReference type="RefSeq" id="XP_046011270.1">
    <property type="nucleotide sequence ID" value="XM_046154163.1"/>
</dbReference>
<proteinExistence type="predicted"/>
<reference evidence="2" key="1">
    <citation type="journal article" date="2021" name="Nat. Commun.">
        <title>Genetic determinants of endophytism in the Arabidopsis root mycobiome.</title>
        <authorList>
            <person name="Mesny F."/>
            <person name="Miyauchi S."/>
            <person name="Thiergart T."/>
            <person name="Pickel B."/>
            <person name="Atanasova L."/>
            <person name="Karlsson M."/>
            <person name="Huettel B."/>
            <person name="Barry K.W."/>
            <person name="Haridas S."/>
            <person name="Chen C."/>
            <person name="Bauer D."/>
            <person name="Andreopoulos W."/>
            <person name="Pangilinan J."/>
            <person name="LaButti K."/>
            <person name="Riley R."/>
            <person name="Lipzen A."/>
            <person name="Clum A."/>
            <person name="Drula E."/>
            <person name="Henrissat B."/>
            <person name="Kohler A."/>
            <person name="Grigoriev I.V."/>
            <person name="Martin F.M."/>
            <person name="Hacquard S."/>
        </authorList>
    </citation>
    <scope>NUCLEOTIDE SEQUENCE</scope>
    <source>
        <strain evidence="2">MPI-CAGE-CH-0230</strain>
    </source>
</reference>